<dbReference type="InterPro" id="IPR003593">
    <property type="entry name" value="AAA+_ATPase"/>
</dbReference>
<evidence type="ECO:0000259" key="5">
    <source>
        <dbReference type="PROSITE" id="PS50893"/>
    </source>
</evidence>
<dbReference type="GO" id="GO:0005524">
    <property type="term" value="F:ATP binding"/>
    <property type="evidence" value="ECO:0007669"/>
    <property type="project" value="UniProtKB-KW"/>
</dbReference>
<keyword evidence="2" id="KW-0813">Transport</keyword>
<evidence type="ECO:0000313" key="7">
    <source>
        <dbReference type="Proteomes" id="UP001597458"/>
    </source>
</evidence>
<keyword evidence="3" id="KW-0547">Nucleotide-binding</keyword>
<dbReference type="InterPro" id="IPR027417">
    <property type="entry name" value="P-loop_NTPase"/>
</dbReference>
<organism evidence="6 7">
    <name type="scientific">Terrilactibacillus laevilacticus</name>
    <dbReference type="NCBI Taxonomy" id="1380157"/>
    <lineage>
        <taxon>Bacteria</taxon>
        <taxon>Bacillati</taxon>
        <taxon>Bacillota</taxon>
        <taxon>Bacilli</taxon>
        <taxon>Bacillales</taxon>
        <taxon>Bacillaceae</taxon>
        <taxon>Terrilactibacillus</taxon>
    </lineage>
</organism>
<sequence length="236" mass="25895">MIETVMSMNNISKSYKMGESTVQALDHISLTVSRGDFLTIVGPSGSGKSTLMNIIGCLDQSDTGEYILEGDEINKLKDRYLATIRNKKIGFIFQNFNLLGKLSAIENVELPLIYRGVKANERKEMALSCLNQVGIGDRASHLPNQLSGGQQQRVAIARALAGNPPILLADEPTGALDSRTSQEIMEVLHNLNKKGHTIILITHDLNVAKQGKRTIRISDGKLYEGGDVNHEFVNIH</sequence>
<dbReference type="SUPFAM" id="SSF52540">
    <property type="entry name" value="P-loop containing nucleoside triphosphate hydrolases"/>
    <property type="match status" value="1"/>
</dbReference>
<protein>
    <submittedName>
        <fullName evidence="6">ABC transporter ATP-binding protein</fullName>
    </submittedName>
</protein>
<keyword evidence="4 6" id="KW-0067">ATP-binding</keyword>
<name>A0ABW5PQY9_9BACI</name>
<dbReference type="InterPro" id="IPR017911">
    <property type="entry name" value="MacB-like_ATP-bd"/>
</dbReference>
<feature type="domain" description="ABC transporter" evidence="5">
    <location>
        <begin position="6"/>
        <end position="235"/>
    </location>
</feature>
<dbReference type="PANTHER" id="PTHR42798">
    <property type="entry name" value="LIPOPROTEIN-RELEASING SYSTEM ATP-BINDING PROTEIN LOLD"/>
    <property type="match status" value="1"/>
</dbReference>
<dbReference type="PROSITE" id="PS50893">
    <property type="entry name" value="ABC_TRANSPORTER_2"/>
    <property type="match status" value="1"/>
</dbReference>
<evidence type="ECO:0000313" key="6">
    <source>
        <dbReference type="EMBL" id="MFD2617295.1"/>
    </source>
</evidence>
<dbReference type="CDD" id="cd03255">
    <property type="entry name" value="ABC_MJ0796_LolCDE_FtsE"/>
    <property type="match status" value="1"/>
</dbReference>
<dbReference type="Pfam" id="PF00005">
    <property type="entry name" value="ABC_tran"/>
    <property type="match status" value="1"/>
</dbReference>
<comment type="caution">
    <text evidence="6">The sequence shown here is derived from an EMBL/GenBank/DDBJ whole genome shotgun (WGS) entry which is preliminary data.</text>
</comment>
<dbReference type="InterPro" id="IPR003439">
    <property type="entry name" value="ABC_transporter-like_ATP-bd"/>
</dbReference>
<dbReference type="SMART" id="SM00382">
    <property type="entry name" value="AAA"/>
    <property type="match status" value="1"/>
</dbReference>
<accession>A0ABW5PQY9</accession>
<dbReference type="Gene3D" id="3.40.50.300">
    <property type="entry name" value="P-loop containing nucleotide triphosphate hydrolases"/>
    <property type="match status" value="1"/>
</dbReference>
<dbReference type="PANTHER" id="PTHR42798:SF6">
    <property type="entry name" value="CELL DIVISION ATP-BINDING PROTEIN FTSE"/>
    <property type="match status" value="1"/>
</dbReference>
<reference evidence="7" key="1">
    <citation type="journal article" date="2019" name="Int. J. Syst. Evol. Microbiol.">
        <title>The Global Catalogue of Microorganisms (GCM) 10K type strain sequencing project: providing services to taxonomists for standard genome sequencing and annotation.</title>
        <authorList>
            <consortium name="The Broad Institute Genomics Platform"/>
            <consortium name="The Broad Institute Genome Sequencing Center for Infectious Disease"/>
            <person name="Wu L."/>
            <person name="Ma J."/>
        </authorList>
    </citation>
    <scope>NUCLEOTIDE SEQUENCE [LARGE SCALE GENOMIC DNA]</scope>
    <source>
        <strain evidence="7">TISTR 2241</strain>
    </source>
</reference>
<comment type="similarity">
    <text evidence="1">Belongs to the ABC transporter superfamily.</text>
</comment>
<evidence type="ECO:0000256" key="4">
    <source>
        <dbReference type="ARBA" id="ARBA00022840"/>
    </source>
</evidence>
<proteinExistence type="inferred from homology"/>
<evidence type="ECO:0000256" key="1">
    <source>
        <dbReference type="ARBA" id="ARBA00005417"/>
    </source>
</evidence>
<dbReference type="RefSeq" id="WP_141190833.1">
    <property type="nucleotide sequence ID" value="NZ_JBHUMR010000009.1"/>
</dbReference>
<evidence type="ECO:0000256" key="3">
    <source>
        <dbReference type="ARBA" id="ARBA00022741"/>
    </source>
</evidence>
<dbReference type="InterPro" id="IPR017871">
    <property type="entry name" value="ABC_transporter-like_CS"/>
</dbReference>
<dbReference type="PROSITE" id="PS00211">
    <property type="entry name" value="ABC_TRANSPORTER_1"/>
    <property type="match status" value="1"/>
</dbReference>
<gene>
    <name evidence="6" type="ORF">ACFSTF_08210</name>
</gene>
<evidence type="ECO:0000256" key="2">
    <source>
        <dbReference type="ARBA" id="ARBA00022448"/>
    </source>
</evidence>
<dbReference type="EMBL" id="JBHUMR010000009">
    <property type="protein sequence ID" value="MFD2617295.1"/>
    <property type="molecule type" value="Genomic_DNA"/>
</dbReference>
<keyword evidence="7" id="KW-1185">Reference proteome</keyword>
<dbReference type="Proteomes" id="UP001597458">
    <property type="component" value="Unassembled WGS sequence"/>
</dbReference>